<evidence type="ECO:0008006" key="4">
    <source>
        <dbReference type="Google" id="ProtNLM"/>
    </source>
</evidence>
<feature type="compositionally biased region" description="Basic and acidic residues" evidence="1">
    <location>
        <begin position="29"/>
        <end position="44"/>
    </location>
</feature>
<feature type="compositionally biased region" description="Acidic residues" evidence="1">
    <location>
        <begin position="1"/>
        <end position="13"/>
    </location>
</feature>
<feature type="region of interest" description="Disordered" evidence="1">
    <location>
        <begin position="1"/>
        <end position="93"/>
    </location>
</feature>
<feature type="compositionally biased region" description="Acidic residues" evidence="1">
    <location>
        <begin position="66"/>
        <end position="90"/>
    </location>
</feature>
<reference evidence="2 3" key="1">
    <citation type="journal article" date="2019" name="Int. J. Syst. Evol. Microbiol.">
        <title>The Global Catalogue of Microorganisms (GCM) 10K type strain sequencing project: providing services to taxonomists for standard genome sequencing and annotation.</title>
        <authorList>
            <consortium name="The Broad Institute Genomics Platform"/>
            <consortium name="The Broad Institute Genome Sequencing Center for Infectious Disease"/>
            <person name="Wu L."/>
            <person name="Ma J."/>
        </authorList>
    </citation>
    <scope>NUCLEOTIDE SEQUENCE [LARGE SCALE GENOMIC DNA]</scope>
    <source>
        <strain evidence="2 3">NBRC 111368</strain>
    </source>
</reference>
<keyword evidence="3" id="KW-1185">Reference proteome</keyword>
<gene>
    <name evidence="2" type="ORF">ACFQE1_05045</name>
</gene>
<dbReference type="EMBL" id="JBHSWU010000043">
    <property type="protein sequence ID" value="MFC6723754.1"/>
    <property type="molecule type" value="Genomic_DNA"/>
</dbReference>
<organism evidence="2 3">
    <name type="scientific">Halobium palmae</name>
    <dbReference type="NCBI Taxonomy" id="1776492"/>
    <lineage>
        <taxon>Archaea</taxon>
        <taxon>Methanobacteriati</taxon>
        <taxon>Methanobacteriota</taxon>
        <taxon>Stenosarchaea group</taxon>
        <taxon>Halobacteria</taxon>
        <taxon>Halobacteriales</taxon>
        <taxon>Haloferacaceae</taxon>
        <taxon>Halobium</taxon>
    </lineage>
</organism>
<proteinExistence type="predicted"/>
<dbReference type="AlphaFoldDB" id="A0ABD5RX14"/>
<comment type="caution">
    <text evidence="2">The sequence shown here is derived from an EMBL/GenBank/DDBJ whole genome shotgun (WGS) entry which is preliminary data.</text>
</comment>
<evidence type="ECO:0000313" key="2">
    <source>
        <dbReference type="EMBL" id="MFC6723754.1"/>
    </source>
</evidence>
<sequence length="209" mass="22438">MAPDTPDDSDTVDAAEAADGPVFDPDELDFTKHDEVSELGEDRFVVSADAATPPKNVPDVAPETAPEPEPESSADDADADDPDGGDEPEPVDAQAVSRWLAESMSNNGFDYGFDATLKFDGSVCRHRMVSNDVVTTFETLLLWYARQVGSDTPVEETLGILLAESDIPITYPPRTVRTLLDQHDVSPEDSVADLLASVEDDGGARLSTR</sequence>
<accession>A0ABD5RX14</accession>
<evidence type="ECO:0000256" key="1">
    <source>
        <dbReference type="SAM" id="MobiDB-lite"/>
    </source>
</evidence>
<dbReference type="Pfam" id="PF24332">
    <property type="entry name" value="DUF7500"/>
    <property type="match status" value="1"/>
</dbReference>
<evidence type="ECO:0000313" key="3">
    <source>
        <dbReference type="Proteomes" id="UP001596328"/>
    </source>
</evidence>
<dbReference type="InterPro" id="IPR055923">
    <property type="entry name" value="DUF7500"/>
</dbReference>
<name>A0ABD5RX14_9EURY</name>
<protein>
    <recommendedName>
        <fullName evidence="4">Flagella cluster protein</fullName>
    </recommendedName>
</protein>
<dbReference type="Proteomes" id="UP001596328">
    <property type="component" value="Unassembled WGS sequence"/>
</dbReference>